<sequence>MRTAFIGFLVLSFIGVAVFSMFAMGDGAHEHNGCIAAASQGFDCQANSALSSIALHFDAFRNFSTAVTVALVLVLAAGFNLGIYLHLPKLAGDYYHRRFFESFSPPVDQEFTRWLSLLENSPATREAPI</sequence>
<evidence type="ECO:0000256" key="1">
    <source>
        <dbReference type="SAM" id="Phobius"/>
    </source>
</evidence>
<gene>
    <name evidence="2" type="ORF">A2W57_01535</name>
</gene>
<comment type="caution">
    <text evidence="2">The sequence shown here is derived from an EMBL/GenBank/DDBJ whole genome shotgun (WGS) entry which is preliminary data.</text>
</comment>
<dbReference type="STRING" id="1798331.A2W57_01535"/>
<keyword evidence="1" id="KW-1133">Transmembrane helix</keyword>
<keyword evidence="1" id="KW-0812">Transmembrane</keyword>
<accession>A0A1F5WF05</accession>
<name>A0A1F5WF05_9BACT</name>
<reference evidence="2 3" key="1">
    <citation type="journal article" date="2016" name="Nat. Commun.">
        <title>Thousands of microbial genomes shed light on interconnected biogeochemical processes in an aquifer system.</title>
        <authorList>
            <person name="Anantharaman K."/>
            <person name="Brown C.T."/>
            <person name="Hug L.A."/>
            <person name="Sharon I."/>
            <person name="Castelle C.J."/>
            <person name="Probst A.J."/>
            <person name="Thomas B.C."/>
            <person name="Singh A."/>
            <person name="Wilkins M.J."/>
            <person name="Karaoz U."/>
            <person name="Brodie E.L."/>
            <person name="Williams K.H."/>
            <person name="Hubbard S.S."/>
            <person name="Banfield J.F."/>
        </authorList>
    </citation>
    <scope>NUCLEOTIDE SEQUENCE [LARGE SCALE GENOMIC DNA]</scope>
</reference>
<feature type="transmembrane region" description="Helical" evidence="1">
    <location>
        <begin position="65"/>
        <end position="87"/>
    </location>
</feature>
<dbReference type="Proteomes" id="UP000178276">
    <property type="component" value="Unassembled WGS sequence"/>
</dbReference>
<organism evidence="2 3">
    <name type="scientific">Candidatus Giovannonibacteria bacterium RIFCSPHIGHO2_02_43_16</name>
    <dbReference type="NCBI Taxonomy" id="1798331"/>
    <lineage>
        <taxon>Bacteria</taxon>
        <taxon>Candidatus Giovannoniibacteriota</taxon>
    </lineage>
</organism>
<dbReference type="AlphaFoldDB" id="A0A1F5WF05"/>
<proteinExistence type="predicted"/>
<evidence type="ECO:0000313" key="2">
    <source>
        <dbReference type="EMBL" id="OGF73871.1"/>
    </source>
</evidence>
<protein>
    <submittedName>
        <fullName evidence="2">Uncharacterized protein</fullName>
    </submittedName>
</protein>
<evidence type="ECO:0000313" key="3">
    <source>
        <dbReference type="Proteomes" id="UP000178276"/>
    </source>
</evidence>
<dbReference type="EMBL" id="MFHJ01000023">
    <property type="protein sequence ID" value="OGF73871.1"/>
    <property type="molecule type" value="Genomic_DNA"/>
</dbReference>
<keyword evidence="1" id="KW-0472">Membrane</keyword>